<reference evidence="8 9" key="1">
    <citation type="submission" date="2023-11" db="EMBL/GenBank/DDBJ databases">
        <title>Draft genome sequence of a psychrophilic Clostridium strain from permafrost water brine.</title>
        <authorList>
            <person name="Shcherbakova V.A."/>
            <person name="Trubitsyn V.E."/>
            <person name="Zakharyuk A.G."/>
        </authorList>
    </citation>
    <scope>NUCLEOTIDE SEQUENCE [LARGE SCALE GENOMIC DNA]</scope>
    <source>
        <strain evidence="8 9">14F</strain>
    </source>
</reference>
<evidence type="ECO:0000256" key="4">
    <source>
        <dbReference type="ARBA" id="ARBA00030755"/>
    </source>
</evidence>
<dbReference type="PROSITE" id="PS00099">
    <property type="entry name" value="THIOLASE_3"/>
    <property type="match status" value="1"/>
</dbReference>
<dbReference type="Pfam" id="PF02803">
    <property type="entry name" value="Thiolase_C"/>
    <property type="match status" value="1"/>
</dbReference>
<dbReference type="CDD" id="cd00751">
    <property type="entry name" value="thiolase"/>
    <property type="match status" value="1"/>
</dbReference>
<dbReference type="Proteomes" id="UP001498469">
    <property type="component" value="Unassembled WGS sequence"/>
</dbReference>
<dbReference type="NCBIfam" id="TIGR01930">
    <property type="entry name" value="AcCoA-C-Actrans"/>
    <property type="match status" value="1"/>
</dbReference>
<dbReference type="InterPro" id="IPR020615">
    <property type="entry name" value="Thiolase_acyl_enz_int_AS"/>
</dbReference>
<dbReference type="PIRSF" id="PIRSF000429">
    <property type="entry name" value="Ac-CoA_Ac_transf"/>
    <property type="match status" value="1"/>
</dbReference>
<keyword evidence="9" id="KW-1185">Reference proteome</keyword>
<evidence type="ECO:0000259" key="6">
    <source>
        <dbReference type="Pfam" id="PF00108"/>
    </source>
</evidence>
<evidence type="ECO:0000313" key="9">
    <source>
        <dbReference type="Proteomes" id="UP001498469"/>
    </source>
</evidence>
<dbReference type="Pfam" id="PF00108">
    <property type="entry name" value="Thiolase_N"/>
    <property type="match status" value="1"/>
</dbReference>
<dbReference type="InterPro" id="IPR020617">
    <property type="entry name" value="Thiolase_C"/>
</dbReference>
<protein>
    <recommendedName>
        <fullName evidence="4">Acetoacetyl-CoA thiolase</fullName>
    </recommendedName>
</protein>
<keyword evidence="2 5" id="KW-0808">Transferase</keyword>
<dbReference type="GO" id="GO:0003985">
    <property type="term" value="F:acetyl-CoA C-acetyltransferase activity"/>
    <property type="evidence" value="ECO:0007669"/>
    <property type="project" value="UniProtKB-EC"/>
</dbReference>
<dbReference type="PROSITE" id="PS00737">
    <property type="entry name" value="THIOLASE_2"/>
    <property type="match status" value="1"/>
</dbReference>
<dbReference type="InterPro" id="IPR020610">
    <property type="entry name" value="Thiolase_AS"/>
</dbReference>
<dbReference type="PROSITE" id="PS00098">
    <property type="entry name" value="THIOLASE_1"/>
    <property type="match status" value="1"/>
</dbReference>
<dbReference type="PANTHER" id="PTHR18919:SF107">
    <property type="entry name" value="ACETYL-COA ACETYLTRANSFERASE, CYTOSOLIC"/>
    <property type="match status" value="1"/>
</dbReference>
<dbReference type="InterPro" id="IPR002155">
    <property type="entry name" value="Thiolase"/>
</dbReference>
<evidence type="ECO:0000259" key="7">
    <source>
        <dbReference type="Pfam" id="PF02803"/>
    </source>
</evidence>
<evidence type="ECO:0000313" key="8">
    <source>
        <dbReference type="EMBL" id="MEF2112609.1"/>
    </source>
</evidence>
<evidence type="ECO:0000256" key="1">
    <source>
        <dbReference type="ARBA" id="ARBA00010982"/>
    </source>
</evidence>
<evidence type="ECO:0000256" key="3">
    <source>
        <dbReference type="ARBA" id="ARBA00023315"/>
    </source>
</evidence>
<comment type="caution">
    <text evidence="8">The sequence shown here is derived from an EMBL/GenBank/DDBJ whole genome shotgun (WGS) entry which is preliminary data.</text>
</comment>
<dbReference type="RefSeq" id="WP_216250207.1">
    <property type="nucleotide sequence ID" value="NZ_JAZHFS010000007.1"/>
</dbReference>
<evidence type="ECO:0000256" key="2">
    <source>
        <dbReference type="ARBA" id="ARBA00022679"/>
    </source>
</evidence>
<feature type="domain" description="Thiolase N-terminal" evidence="6">
    <location>
        <begin position="4"/>
        <end position="263"/>
    </location>
</feature>
<dbReference type="InterPro" id="IPR020616">
    <property type="entry name" value="Thiolase_N"/>
</dbReference>
<dbReference type="EMBL" id="JAZHFS010000007">
    <property type="protein sequence ID" value="MEF2112609.1"/>
    <property type="molecule type" value="Genomic_DNA"/>
</dbReference>
<comment type="similarity">
    <text evidence="1 5">Belongs to the thiolase-like superfamily. Thiolase family.</text>
</comment>
<dbReference type="PANTHER" id="PTHR18919">
    <property type="entry name" value="ACETYL-COA C-ACYLTRANSFERASE"/>
    <property type="match status" value="1"/>
</dbReference>
<evidence type="ECO:0000256" key="5">
    <source>
        <dbReference type="RuleBase" id="RU003557"/>
    </source>
</evidence>
<organism evidence="8 9">
    <name type="scientific">Clostridium frigoriphilum</name>
    <dbReference type="NCBI Taxonomy" id="443253"/>
    <lineage>
        <taxon>Bacteria</taxon>
        <taxon>Bacillati</taxon>
        <taxon>Bacillota</taxon>
        <taxon>Clostridia</taxon>
        <taxon>Eubacteriales</taxon>
        <taxon>Clostridiaceae</taxon>
        <taxon>Clostridium</taxon>
    </lineage>
</organism>
<feature type="domain" description="Thiolase C-terminal" evidence="7">
    <location>
        <begin position="270"/>
        <end position="392"/>
    </location>
</feature>
<name>A0ABU7UP38_9CLOT</name>
<accession>A0ABU7UP38</accession>
<keyword evidence="3 5" id="KW-0012">Acyltransferase</keyword>
<gene>
    <name evidence="8" type="ORF">SJI18_09835</name>
</gene>
<dbReference type="InterPro" id="IPR020613">
    <property type="entry name" value="Thiolase_CS"/>
</dbReference>
<sequence>MKEVVIVGAARTAIGSFGGGLSKVSAVEMGTVAAKEAIKRSGVKSELIEEAIIGNVIQAGLGQNVARQIAIKAGLDVSSSALTINKVCGSGLRAVSLAAQIIMCGDAEVVLAGGTESMSNAPYALPNNRWGARMGDGKVVDTMIKDSLWDAFNDYHMGMTAENIAEQWNITREDQDQFALKSQHKAEAAIKGGKFKDEIVPVVIPQRKGDPITFDTDEFPKFGSTIEKLRKLKPAFKKDGTVTAANASGINDGAVMFIVMSKDKADQLGLKPLVTIKSYASAGVDPKIMGYGPVPASKKALEKAGLTVADLDLVEANEAFASQSLAVAKDLGLNPEIVNVNGGALALGHPVGASGGRILISLIYEMIKRDSKTGLATLCIGGGQGTAIIVERK</sequence>
<proteinExistence type="inferred from homology"/>